<comment type="caution">
    <text evidence="10">The sequence shown here is derived from an EMBL/GenBank/DDBJ whole genome shotgun (WGS) entry which is preliminary data.</text>
</comment>
<dbReference type="GO" id="GO:0005886">
    <property type="term" value="C:plasma membrane"/>
    <property type="evidence" value="ECO:0007669"/>
    <property type="project" value="UniProtKB-SubCell"/>
</dbReference>
<comment type="subcellular location">
    <subcellularLocation>
        <location evidence="1 8">Cell membrane</location>
        <topology evidence="1 8">Multi-pass membrane protein</topology>
    </subcellularLocation>
</comment>
<accession>A0A0M0KD35</accession>
<evidence type="ECO:0000256" key="4">
    <source>
        <dbReference type="ARBA" id="ARBA00022475"/>
    </source>
</evidence>
<dbReference type="InterPro" id="IPR006043">
    <property type="entry name" value="NCS2"/>
</dbReference>
<dbReference type="PANTHER" id="PTHR43337">
    <property type="entry name" value="XANTHINE/URACIL PERMEASE C887.17-RELATED"/>
    <property type="match status" value="1"/>
</dbReference>
<feature type="transmembrane region" description="Helical" evidence="9">
    <location>
        <begin position="413"/>
        <end position="431"/>
    </location>
</feature>
<feature type="transmembrane region" description="Helical" evidence="9">
    <location>
        <begin position="130"/>
        <end position="147"/>
    </location>
</feature>
<feature type="transmembrane region" description="Helical" evidence="9">
    <location>
        <begin position="46"/>
        <end position="67"/>
    </location>
</feature>
<evidence type="ECO:0000256" key="8">
    <source>
        <dbReference type="PIRNR" id="PIRNR005353"/>
    </source>
</evidence>
<evidence type="ECO:0000256" key="2">
    <source>
        <dbReference type="ARBA" id="ARBA00005697"/>
    </source>
</evidence>
<protein>
    <submittedName>
        <fullName evidence="10">Guanine permease</fullName>
    </submittedName>
</protein>
<dbReference type="InterPro" id="IPR045018">
    <property type="entry name" value="Azg-like"/>
</dbReference>
<evidence type="ECO:0000256" key="1">
    <source>
        <dbReference type="ARBA" id="ARBA00004651"/>
    </source>
</evidence>
<feature type="transmembrane region" description="Helical" evidence="9">
    <location>
        <begin position="378"/>
        <end position="401"/>
    </location>
</feature>
<feature type="transmembrane region" description="Helical" evidence="9">
    <location>
        <begin position="347"/>
        <end position="366"/>
    </location>
</feature>
<feature type="transmembrane region" description="Helical" evidence="9">
    <location>
        <begin position="319"/>
        <end position="340"/>
    </location>
</feature>
<dbReference type="PIRSF" id="PIRSF005353">
    <property type="entry name" value="PbuG"/>
    <property type="match status" value="1"/>
</dbReference>
<evidence type="ECO:0000313" key="10">
    <source>
        <dbReference type="EMBL" id="KOO36704.1"/>
    </source>
</evidence>
<dbReference type="EMBL" id="LILD01000004">
    <property type="protein sequence ID" value="KOO36704.1"/>
    <property type="molecule type" value="Genomic_DNA"/>
</dbReference>
<keyword evidence="7 8" id="KW-0472">Membrane</keyword>
<feature type="transmembrane region" description="Helical" evidence="9">
    <location>
        <begin position="167"/>
        <end position="186"/>
    </location>
</feature>
<feature type="transmembrane region" description="Helical" evidence="9">
    <location>
        <begin position="20"/>
        <end position="40"/>
    </location>
</feature>
<evidence type="ECO:0000256" key="5">
    <source>
        <dbReference type="ARBA" id="ARBA00022692"/>
    </source>
</evidence>
<evidence type="ECO:0000256" key="6">
    <source>
        <dbReference type="ARBA" id="ARBA00022989"/>
    </source>
</evidence>
<organism evidence="10">
    <name type="scientific">Halalkalibacterium halodurans</name>
    <name type="common">Bacillus halodurans</name>
    <dbReference type="NCBI Taxonomy" id="86665"/>
    <lineage>
        <taxon>Bacteria</taxon>
        <taxon>Bacillati</taxon>
        <taxon>Bacillota</taxon>
        <taxon>Bacilli</taxon>
        <taxon>Bacillales</taxon>
        <taxon>Bacillaceae</taxon>
        <taxon>Halalkalibacterium (ex Joshi et al. 2022)</taxon>
    </lineage>
</organism>
<feature type="transmembrane region" description="Helical" evidence="9">
    <location>
        <begin position="98"/>
        <end position="118"/>
    </location>
</feature>
<dbReference type="GO" id="GO:0005345">
    <property type="term" value="F:purine nucleobase transmembrane transporter activity"/>
    <property type="evidence" value="ECO:0007669"/>
    <property type="project" value="TreeGrafter"/>
</dbReference>
<gene>
    <name evidence="10" type="ORF">AMD02_16850</name>
</gene>
<evidence type="ECO:0000256" key="9">
    <source>
        <dbReference type="SAM" id="Phobius"/>
    </source>
</evidence>
<keyword evidence="5 8" id="KW-0812">Transmembrane</keyword>
<dbReference type="AlphaFoldDB" id="A0A0M0KD35"/>
<keyword evidence="6 8" id="KW-1133">Transmembrane helix</keyword>
<keyword evidence="4 8" id="KW-1003">Cell membrane</keyword>
<reference evidence="10" key="1">
    <citation type="submission" date="2015-08" db="EMBL/GenBank/DDBJ databases">
        <title>Complete DNA Sequence of Pseudomonas syringae pv. actinidiae, the Causal Agent of Kiwifruit Canker Disease.</title>
        <authorList>
            <person name="Rikkerink E.H.A."/>
            <person name="Fineran P.C."/>
        </authorList>
    </citation>
    <scope>NUCLEOTIDE SEQUENCE</scope>
    <source>
        <strain evidence="10">DSM 13666</strain>
    </source>
</reference>
<dbReference type="InterPro" id="IPR026033">
    <property type="entry name" value="Azg-like_bact_archaea"/>
</dbReference>
<sequence length="434" mass="45740">MDRYFGFKEHGTTYGRESIAGLTTFLSMAYILFVNPLILGDAGMDVQAVFMATALAAAIGTLIMGILAKYPIALAPGMGLNAFFAYSVVIGMGIDWQLALFGVFVSGIIFILITVFKIREVIINAIPAELKNAAAAGIGLFIAFIGLKNAGIVVSDEATAVSLGHILNGPTLLACFGLIVTVLFMVRGIQGGIFYGMILTAIVGLISGIITYTGGGIVSTPPSLAPTFGQAFNIQMTDVFSVQFLIVVLTFLFVDFFDTAGTLYGVANQAGFIKDNKLPRAGKALLADSSATSIGAILGTSTTTAYIESSAGVAAGGRTGFASIVTAGLFVLAMFFSPLLSVVTEQVTAAALIVVGILMASSLRFIDWTKLEIAIPSFLTVVAMPLTYSIATGIAFGFLFYPITMIVKGRGKEVHPIMYALFFVFLAYFIFLSE</sequence>
<feature type="transmembrane region" description="Helical" evidence="9">
    <location>
        <begin position="239"/>
        <end position="264"/>
    </location>
</feature>
<comment type="similarity">
    <text evidence="2 8">Belongs to the nucleobase:cation symporter-2 (NCS2) (TC 2.A.40) family. Azg-like subfamily.</text>
</comment>
<evidence type="ECO:0000256" key="3">
    <source>
        <dbReference type="ARBA" id="ARBA00022448"/>
    </source>
</evidence>
<dbReference type="GeneID" id="87596177"/>
<dbReference type="Pfam" id="PF00860">
    <property type="entry name" value="Xan_ur_permease"/>
    <property type="match status" value="1"/>
</dbReference>
<feature type="transmembrane region" description="Helical" evidence="9">
    <location>
        <begin position="193"/>
        <end position="219"/>
    </location>
</feature>
<dbReference type="RefSeq" id="WP_053432243.1">
    <property type="nucleotide sequence ID" value="NZ_CP040441.1"/>
</dbReference>
<feature type="transmembrane region" description="Helical" evidence="9">
    <location>
        <begin position="74"/>
        <end position="92"/>
    </location>
</feature>
<keyword evidence="3 8" id="KW-0813">Transport</keyword>
<dbReference type="PATRIC" id="fig|136160.3.peg.4319"/>
<proteinExistence type="inferred from homology"/>
<evidence type="ECO:0000256" key="7">
    <source>
        <dbReference type="ARBA" id="ARBA00023136"/>
    </source>
</evidence>
<dbReference type="PANTHER" id="PTHR43337:SF11">
    <property type="entry name" value="GUANINE_HYPOXANTHINE PERMEASE PBUG"/>
    <property type="match status" value="1"/>
</dbReference>
<name>A0A0M0KD35_ALKHA</name>